<dbReference type="InParanoid" id="A7E7L3"/>
<gene>
    <name evidence="1" type="ORF">SS1G_01291</name>
</gene>
<protein>
    <submittedName>
        <fullName evidence="1">Uncharacterized protein</fullName>
    </submittedName>
</protein>
<dbReference type="RefSeq" id="XP_001597097.1">
    <property type="nucleotide sequence ID" value="XM_001597047.1"/>
</dbReference>
<organism evidence="1 2">
    <name type="scientific">Sclerotinia sclerotiorum (strain ATCC 18683 / 1980 / Ss-1)</name>
    <name type="common">White mold</name>
    <name type="synonym">Whetzelinia sclerotiorum</name>
    <dbReference type="NCBI Taxonomy" id="665079"/>
    <lineage>
        <taxon>Eukaryota</taxon>
        <taxon>Fungi</taxon>
        <taxon>Dikarya</taxon>
        <taxon>Ascomycota</taxon>
        <taxon>Pezizomycotina</taxon>
        <taxon>Leotiomycetes</taxon>
        <taxon>Helotiales</taxon>
        <taxon>Sclerotiniaceae</taxon>
        <taxon>Sclerotinia</taxon>
    </lineage>
</organism>
<evidence type="ECO:0000313" key="2">
    <source>
        <dbReference type="Proteomes" id="UP000001312"/>
    </source>
</evidence>
<keyword evidence="2" id="KW-1185">Reference proteome</keyword>
<dbReference type="KEGG" id="ssl:SS1G_01291"/>
<evidence type="ECO:0000313" key="1">
    <source>
        <dbReference type="EMBL" id="EDN96365.1"/>
    </source>
</evidence>
<dbReference type="HOGENOM" id="CLU_1971824_0_0_1"/>
<dbReference type="AlphaFoldDB" id="A7E7L3"/>
<sequence length="127" mass="13872">MIILTAVATSSYFSGGEGGAASFEPFIIFAAGNSGIDLDEDEVRLSSYLPSAIRKKDAVQGKFQSKKKKLLEAIAPKNISVRKKRYRFAVPRVDELTPPRKGLYSSGPVHSLLFISPLGESVRGLWK</sequence>
<dbReference type="EMBL" id="CH476622">
    <property type="protein sequence ID" value="EDN96365.1"/>
    <property type="molecule type" value="Genomic_DNA"/>
</dbReference>
<accession>A7E7L3</accession>
<reference evidence="2" key="1">
    <citation type="journal article" date="2011" name="PLoS Genet.">
        <title>Genomic analysis of the necrotrophic fungal pathogens Sclerotinia sclerotiorum and Botrytis cinerea.</title>
        <authorList>
            <person name="Amselem J."/>
            <person name="Cuomo C.A."/>
            <person name="van Kan J.A."/>
            <person name="Viaud M."/>
            <person name="Benito E.P."/>
            <person name="Couloux A."/>
            <person name="Coutinho P.M."/>
            <person name="de Vries R.P."/>
            <person name="Dyer P.S."/>
            <person name="Fillinger S."/>
            <person name="Fournier E."/>
            <person name="Gout L."/>
            <person name="Hahn M."/>
            <person name="Kohn L."/>
            <person name="Lapalu N."/>
            <person name="Plummer K.M."/>
            <person name="Pradier J.M."/>
            <person name="Quevillon E."/>
            <person name="Sharon A."/>
            <person name="Simon A."/>
            <person name="ten Have A."/>
            <person name="Tudzynski B."/>
            <person name="Tudzynski P."/>
            <person name="Wincker P."/>
            <person name="Andrew M."/>
            <person name="Anthouard V."/>
            <person name="Beever R.E."/>
            <person name="Beffa R."/>
            <person name="Benoit I."/>
            <person name="Bouzid O."/>
            <person name="Brault B."/>
            <person name="Chen Z."/>
            <person name="Choquer M."/>
            <person name="Collemare J."/>
            <person name="Cotton P."/>
            <person name="Danchin E.G."/>
            <person name="Da Silva C."/>
            <person name="Gautier A."/>
            <person name="Giraud C."/>
            <person name="Giraud T."/>
            <person name="Gonzalez C."/>
            <person name="Grossetete S."/>
            <person name="Guldener U."/>
            <person name="Henrissat B."/>
            <person name="Howlett B.J."/>
            <person name="Kodira C."/>
            <person name="Kretschmer M."/>
            <person name="Lappartient A."/>
            <person name="Leroch M."/>
            <person name="Levis C."/>
            <person name="Mauceli E."/>
            <person name="Neuveglise C."/>
            <person name="Oeser B."/>
            <person name="Pearson M."/>
            <person name="Poulain J."/>
            <person name="Poussereau N."/>
            <person name="Quesneville H."/>
            <person name="Rascle C."/>
            <person name="Schumacher J."/>
            <person name="Segurens B."/>
            <person name="Sexton A."/>
            <person name="Silva E."/>
            <person name="Sirven C."/>
            <person name="Soanes D.M."/>
            <person name="Talbot N.J."/>
            <person name="Templeton M."/>
            <person name="Yandava C."/>
            <person name="Yarden O."/>
            <person name="Zeng Q."/>
            <person name="Rollins J.A."/>
            <person name="Lebrun M.H."/>
            <person name="Dickman M."/>
        </authorList>
    </citation>
    <scope>NUCLEOTIDE SEQUENCE [LARGE SCALE GENOMIC DNA]</scope>
    <source>
        <strain evidence="2">ATCC 18683 / 1980 / Ss-1</strain>
    </source>
</reference>
<dbReference type="Proteomes" id="UP000001312">
    <property type="component" value="Unassembled WGS sequence"/>
</dbReference>
<dbReference type="GeneID" id="5493669"/>
<name>A7E7L3_SCLS1</name>
<proteinExistence type="predicted"/>